<dbReference type="EMBL" id="CP014136">
    <property type="protein sequence ID" value="ATA20395.1"/>
    <property type="molecule type" value="Genomic_DNA"/>
</dbReference>
<reference evidence="1 2" key="1">
    <citation type="submission" date="2016-01" db="EMBL/GenBank/DDBJ databases">
        <authorList>
            <person name="Oliw E.H."/>
        </authorList>
    </citation>
    <scope>NUCLEOTIDE SEQUENCE [LARGE SCALE GENOMIC DNA]</scope>
    <source>
        <strain evidence="1 2">FRB97</strain>
    </source>
</reference>
<proteinExistence type="predicted"/>
<dbReference type="Proteomes" id="UP000217182">
    <property type="component" value="Chromosome"/>
</dbReference>
<keyword evidence="2" id="KW-1185">Reference proteome</keyword>
<evidence type="ECO:0000313" key="2">
    <source>
        <dbReference type="Proteomes" id="UP000217182"/>
    </source>
</evidence>
<name>A0A250B2S9_9GAMM</name>
<evidence type="ECO:0000313" key="1">
    <source>
        <dbReference type="EMBL" id="ATA20395.1"/>
    </source>
</evidence>
<dbReference type="KEGG" id="gqu:AWC35_14180"/>
<dbReference type="OrthoDB" id="9964974at2"/>
<dbReference type="AlphaFoldDB" id="A0A250B2S9"/>
<sequence length="428" mass="49159">MMKFKTTKELYFSILYDDSLDTKLSAAAAADCFKDKLFFLISNSSAIIENVVAFLKNNADLKCDIVLLDRNWLLDTVPFFIHDIFESQIKITQIILEDNLSQKKILPSKEVINSAISKLISGESVDANTISNPIIRNKISNEVKVLINARNCIINYYIGASVFYPSVNISKRTKTDFEGLKLEEYITSLQDIKKLTNNNSLKINQYLNKKLATLGRYLPVVPQIPNDIIDKTRPSNSLHDGFPTIYKLLSCFQYKSALLSIEYKNPNSAFLHSIRTIETYIEGFLIYANIATISDCYKRNALFEKDAFLINNQKVSGFGRKYASAGNINNIKNHKFYQNIREMIDLRNKLYLTHGDMKACSTLTKRSLNYIIAIINHIDLVSNQKTLPWSKIYRDIDKSLRFDFYGVTKSSLSNSFIHEIYFQLHRDE</sequence>
<dbReference type="RefSeq" id="WP_095846983.1">
    <property type="nucleotide sequence ID" value="NZ_CP014136.1"/>
</dbReference>
<protein>
    <submittedName>
        <fullName evidence="1">Uncharacterized protein</fullName>
    </submittedName>
</protein>
<accession>A0A250B2S9</accession>
<organism evidence="1 2">
    <name type="scientific">Gibbsiella quercinecans</name>
    <dbReference type="NCBI Taxonomy" id="929813"/>
    <lineage>
        <taxon>Bacteria</taxon>
        <taxon>Pseudomonadati</taxon>
        <taxon>Pseudomonadota</taxon>
        <taxon>Gammaproteobacteria</taxon>
        <taxon>Enterobacterales</taxon>
        <taxon>Yersiniaceae</taxon>
        <taxon>Gibbsiella</taxon>
    </lineage>
</organism>
<gene>
    <name evidence="1" type="ORF">AWC35_14180</name>
</gene>